<evidence type="ECO:0000256" key="3">
    <source>
        <dbReference type="ARBA" id="ARBA00022723"/>
    </source>
</evidence>
<evidence type="ECO:0000256" key="1">
    <source>
        <dbReference type="ARBA" id="ARBA00006217"/>
    </source>
</evidence>
<comment type="catalytic activity">
    <reaction evidence="6 8">
        <text>hydrogencarbonate + H(+) = CO2 + H2O</text>
        <dbReference type="Rhea" id="RHEA:10748"/>
        <dbReference type="ChEBI" id="CHEBI:15377"/>
        <dbReference type="ChEBI" id="CHEBI:15378"/>
        <dbReference type="ChEBI" id="CHEBI:16526"/>
        <dbReference type="ChEBI" id="CHEBI:17544"/>
        <dbReference type="EC" id="4.2.1.1"/>
    </reaction>
</comment>
<dbReference type="EC" id="4.2.1.1" evidence="2 8"/>
<evidence type="ECO:0000256" key="6">
    <source>
        <dbReference type="ARBA" id="ARBA00048348"/>
    </source>
</evidence>
<dbReference type="Gene3D" id="3.40.1050.10">
    <property type="entry name" value="Carbonic anhydrase"/>
    <property type="match status" value="1"/>
</dbReference>
<dbReference type="SMART" id="SM00947">
    <property type="entry name" value="Pro_CA"/>
    <property type="match status" value="1"/>
</dbReference>
<dbReference type="EMBL" id="FUEG01000032">
    <property type="protein sequence ID" value="SJL16091.1"/>
    <property type="molecule type" value="Genomic_DNA"/>
</dbReference>
<keyword evidence="5 8" id="KW-0456">Lyase</keyword>
<protein>
    <recommendedName>
        <fullName evidence="2 8">Carbonic anhydrase</fullName>
        <ecNumber evidence="2 8">4.2.1.1</ecNumber>
    </recommendedName>
    <alternativeName>
        <fullName evidence="8">Carbonate dehydratase</fullName>
    </alternativeName>
</protein>
<dbReference type="AlphaFoldDB" id="A0A284S501"/>
<dbReference type="OrthoDB" id="10248475at2759"/>
<dbReference type="STRING" id="47428.A0A284S501"/>
<evidence type="ECO:0000313" key="11">
    <source>
        <dbReference type="Proteomes" id="UP000219338"/>
    </source>
</evidence>
<feature type="chain" id="PRO_5012063380" description="Carbonic anhydrase" evidence="9">
    <location>
        <begin position="18"/>
        <end position="280"/>
    </location>
</feature>
<accession>A0A284S501</accession>
<keyword evidence="3 7" id="KW-0479">Metal-binding</keyword>
<dbReference type="InterPro" id="IPR036874">
    <property type="entry name" value="Carbonic_anhydrase_sf"/>
</dbReference>
<dbReference type="GO" id="GO:0004089">
    <property type="term" value="F:carbonate dehydratase activity"/>
    <property type="evidence" value="ECO:0007669"/>
    <property type="project" value="UniProtKB-UniRule"/>
</dbReference>
<feature type="binding site" evidence="7">
    <location>
        <position position="74"/>
    </location>
    <ligand>
        <name>Zn(2+)</name>
        <dbReference type="ChEBI" id="CHEBI:29105"/>
    </ligand>
</feature>
<sequence length="280" mass="30452">MIFFSVFVLAQAAFSLGGPILGSQTRSTERDVGGWQALSDGNKNFSTGIEKSHPGLLKHLTEDGQHPEFMFLGCSDSHVSEGTIFNALPGMMFAERNIANQYSENDRNTNAVMSYAVEGLGVQHIIVMGHQGCGGVKAAIASPPPQPWDTADFAVQEWILPLRKLYAASDRPEIVEYRNKYPGRVNVPKPKLRNSVVQAMVEENVKQTVSKIASSQLIEERYSNSTKAAVFIHGLVYNMENGTITNLDVSVGPPGIPIPPVPFPDSNAPTEVFTVQSYGS</sequence>
<feature type="binding site" evidence="7">
    <location>
        <position position="133"/>
    </location>
    <ligand>
        <name>Zn(2+)</name>
        <dbReference type="ChEBI" id="CHEBI:29105"/>
    </ligand>
</feature>
<proteinExistence type="inferred from homology"/>
<organism evidence="10 11">
    <name type="scientific">Armillaria ostoyae</name>
    <name type="common">Armillaria root rot fungus</name>
    <dbReference type="NCBI Taxonomy" id="47428"/>
    <lineage>
        <taxon>Eukaryota</taxon>
        <taxon>Fungi</taxon>
        <taxon>Dikarya</taxon>
        <taxon>Basidiomycota</taxon>
        <taxon>Agaricomycotina</taxon>
        <taxon>Agaricomycetes</taxon>
        <taxon>Agaricomycetidae</taxon>
        <taxon>Agaricales</taxon>
        <taxon>Marasmiineae</taxon>
        <taxon>Physalacriaceae</taxon>
        <taxon>Armillaria</taxon>
    </lineage>
</organism>
<comment type="cofactor">
    <cofactor evidence="7">
        <name>Zn(2+)</name>
        <dbReference type="ChEBI" id="CHEBI:29105"/>
    </cofactor>
    <text evidence="7">Binds 1 zinc ion per subunit.</text>
</comment>
<comment type="similarity">
    <text evidence="1 8">Belongs to the beta-class carbonic anhydrase family.</text>
</comment>
<feature type="signal peptide" evidence="9">
    <location>
        <begin position="1"/>
        <end position="17"/>
    </location>
</feature>
<evidence type="ECO:0000256" key="8">
    <source>
        <dbReference type="RuleBase" id="RU003956"/>
    </source>
</evidence>
<feature type="binding site" evidence="7">
    <location>
        <position position="76"/>
    </location>
    <ligand>
        <name>Zn(2+)</name>
        <dbReference type="ChEBI" id="CHEBI:29105"/>
    </ligand>
</feature>
<dbReference type="GO" id="GO:0071244">
    <property type="term" value="P:cellular response to carbon dioxide"/>
    <property type="evidence" value="ECO:0007669"/>
    <property type="project" value="TreeGrafter"/>
</dbReference>
<evidence type="ECO:0000256" key="5">
    <source>
        <dbReference type="ARBA" id="ARBA00023239"/>
    </source>
</evidence>
<gene>
    <name evidence="10" type="ORF">ARMOST_19609</name>
</gene>
<reference evidence="11" key="1">
    <citation type="journal article" date="2017" name="Nat. Ecol. Evol.">
        <title>Genome expansion and lineage-specific genetic innovations in the forest pathogenic fungi Armillaria.</title>
        <authorList>
            <person name="Sipos G."/>
            <person name="Prasanna A.N."/>
            <person name="Walter M.C."/>
            <person name="O'Connor E."/>
            <person name="Balint B."/>
            <person name="Krizsan K."/>
            <person name="Kiss B."/>
            <person name="Hess J."/>
            <person name="Varga T."/>
            <person name="Slot J."/>
            <person name="Riley R."/>
            <person name="Boka B."/>
            <person name="Rigling D."/>
            <person name="Barry K."/>
            <person name="Lee J."/>
            <person name="Mihaltcheva S."/>
            <person name="LaButti K."/>
            <person name="Lipzen A."/>
            <person name="Waldron R."/>
            <person name="Moloney N.M."/>
            <person name="Sperisen C."/>
            <person name="Kredics L."/>
            <person name="Vagvoelgyi C."/>
            <person name="Patrignani A."/>
            <person name="Fitzpatrick D."/>
            <person name="Nagy I."/>
            <person name="Doyle S."/>
            <person name="Anderson J.B."/>
            <person name="Grigoriev I.V."/>
            <person name="Gueldener U."/>
            <person name="Muensterkoetter M."/>
            <person name="Nagy L.G."/>
        </authorList>
    </citation>
    <scope>NUCLEOTIDE SEQUENCE [LARGE SCALE GENOMIC DNA]</scope>
    <source>
        <strain evidence="11">C18/9</strain>
    </source>
</reference>
<dbReference type="GO" id="GO:0008270">
    <property type="term" value="F:zinc ion binding"/>
    <property type="evidence" value="ECO:0007669"/>
    <property type="project" value="UniProtKB-UniRule"/>
</dbReference>
<dbReference type="SUPFAM" id="SSF53056">
    <property type="entry name" value="beta-carbonic anhydrase, cab"/>
    <property type="match status" value="1"/>
</dbReference>
<evidence type="ECO:0000256" key="4">
    <source>
        <dbReference type="ARBA" id="ARBA00022833"/>
    </source>
</evidence>
<comment type="function">
    <text evidence="8">Reversible hydration of carbon dioxide.</text>
</comment>
<dbReference type="OMA" id="NALPGMM"/>
<dbReference type="PANTHER" id="PTHR11002">
    <property type="entry name" value="CARBONIC ANHYDRASE"/>
    <property type="match status" value="1"/>
</dbReference>
<keyword evidence="9" id="KW-0732">Signal</keyword>
<feature type="binding site" evidence="7">
    <location>
        <position position="130"/>
    </location>
    <ligand>
        <name>Zn(2+)</name>
        <dbReference type="ChEBI" id="CHEBI:29105"/>
    </ligand>
</feature>
<keyword evidence="4 7" id="KW-0862">Zinc</keyword>
<evidence type="ECO:0000256" key="2">
    <source>
        <dbReference type="ARBA" id="ARBA00012925"/>
    </source>
</evidence>
<dbReference type="Pfam" id="PF00484">
    <property type="entry name" value="Pro_CA"/>
    <property type="match status" value="1"/>
</dbReference>
<dbReference type="Proteomes" id="UP000219338">
    <property type="component" value="Unassembled WGS sequence"/>
</dbReference>
<name>A0A284S501_ARMOS</name>
<evidence type="ECO:0000256" key="9">
    <source>
        <dbReference type="SAM" id="SignalP"/>
    </source>
</evidence>
<keyword evidence="11" id="KW-1185">Reference proteome</keyword>
<dbReference type="InterPro" id="IPR001765">
    <property type="entry name" value="Carbonic_anhydrase"/>
</dbReference>
<dbReference type="GO" id="GO:0034599">
    <property type="term" value="P:cellular response to oxidative stress"/>
    <property type="evidence" value="ECO:0007669"/>
    <property type="project" value="TreeGrafter"/>
</dbReference>
<evidence type="ECO:0000313" key="10">
    <source>
        <dbReference type="EMBL" id="SJL16091.1"/>
    </source>
</evidence>
<evidence type="ECO:0000256" key="7">
    <source>
        <dbReference type="PIRSR" id="PIRSR601765-1"/>
    </source>
</evidence>
<dbReference type="PANTHER" id="PTHR11002:SF76">
    <property type="entry name" value="CARBONIC ANHYDRASE"/>
    <property type="match status" value="1"/>
</dbReference>